<dbReference type="EMBL" id="CP019343">
    <property type="protein sequence ID" value="ARN74471.1"/>
    <property type="molecule type" value="Genomic_DNA"/>
</dbReference>
<dbReference type="PROSITE" id="PS00585">
    <property type="entry name" value="RIBOSOMAL_S5"/>
    <property type="match status" value="1"/>
</dbReference>
<evidence type="ECO:0000256" key="6">
    <source>
        <dbReference type="ARBA" id="ARBA00023274"/>
    </source>
</evidence>
<dbReference type="STRING" id="716816.BST96_10295"/>
<comment type="function">
    <text evidence="1 8">Located at the back of the 30S subunit body where it stabilizes the conformation of the head with respect to the body.</text>
</comment>
<evidence type="ECO:0000256" key="1">
    <source>
        <dbReference type="ARBA" id="ARBA00003093"/>
    </source>
</evidence>
<evidence type="ECO:0000259" key="10">
    <source>
        <dbReference type="PROSITE" id="PS50881"/>
    </source>
</evidence>
<dbReference type="PROSITE" id="PS50881">
    <property type="entry name" value="S5_DSRBD"/>
    <property type="match status" value="1"/>
</dbReference>
<dbReference type="AlphaFoldDB" id="A0A1X9NBC9"/>
<dbReference type="InterPro" id="IPR005324">
    <property type="entry name" value="Ribosomal_uS5_C"/>
</dbReference>
<keyword evidence="4 8" id="KW-0694">RNA-binding</keyword>
<dbReference type="InterPro" id="IPR014721">
    <property type="entry name" value="Ribsml_uS5_D2-typ_fold_subgr"/>
</dbReference>
<evidence type="ECO:0000313" key="12">
    <source>
        <dbReference type="Proteomes" id="UP000193450"/>
    </source>
</evidence>
<dbReference type="Pfam" id="PF00333">
    <property type="entry name" value="Ribosomal_S5"/>
    <property type="match status" value="1"/>
</dbReference>
<keyword evidence="12" id="KW-1185">Reference proteome</keyword>
<dbReference type="Gene3D" id="3.30.230.10">
    <property type="match status" value="1"/>
</dbReference>
<dbReference type="GO" id="GO:0006412">
    <property type="term" value="P:translation"/>
    <property type="evidence" value="ECO:0007669"/>
    <property type="project" value="UniProtKB-UniRule"/>
</dbReference>
<dbReference type="GO" id="GO:0042254">
    <property type="term" value="P:ribosome biogenesis"/>
    <property type="evidence" value="ECO:0007669"/>
    <property type="project" value="UniProtKB-ARBA"/>
</dbReference>
<dbReference type="GO" id="GO:0015935">
    <property type="term" value="C:small ribosomal subunit"/>
    <property type="evidence" value="ECO:0007669"/>
    <property type="project" value="InterPro"/>
</dbReference>
<evidence type="ECO:0000256" key="8">
    <source>
        <dbReference type="HAMAP-Rule" id="MF_01307"/>
    </source>
</evidence>
<name>A0A1X9NBC9_9GAMM</name>
<dbReference type="InterPro" id="IPR005712">
    <property type="entry name" value="Ribosomal_uS5_bac-type"/>
</dbReference>
<dbReference type="PANTHER" id="PTHR48432">
    <property type="entry name" value="S5 DRBM DOMAIN-CONTAINING PROTEIN"/>
    <property type="match status" value="1"/>
</dbReference>
<dbReference type="Pfam" id="PF03719">
    <property type="entry name" value="Ribosomal_S5_C"/>
    <property type="match status" value="1"/>
</dbReference>
<protein>
    <recommendedName>
        <fullName evidence="7 8">Small ribosomal subunit protein uS5</fullName>
    </recommendedName>
</protein>
<dbReference type="HAMAP" id="MF_01307_B">
    <property type="entry name" value="Ribosomal_uS5_B"/>
    <property type="match status" value="1"/>
</dbReference>
<dbReference type="InterPro" id="IPR018192">
    <property type="entry name" value="Ribosomal_uS5_N_CS"/>
</dbReference>
<dbReference type="NCBIfam" id="TIGR01021">
    <property type="entry name" value="rpsE_bact"/>
    <property type="match status" value="1"/>
</dbReference>
<dbReference type="SUPFAM" id="SSF54768">
    <property type="entry name" value="dsRNA-binding domain-like"/>
    <property type="match status" value="1"/>
</dbReference>
<feature type="domain" description="S5 DRBM" evidence="10">
    <location>
        <begin position="15"/>
        <end position="78"/>
    </location>
</feature>
<dbReference type="OrthoDB" id="9809045at2"/>
<comment type="domain">
    <text evidence="8">The N-terminal domain interacts with the head of the 30S subunit; the C-terminal domain interacts with the body and contacts protein S4. The interaction surface between S4 and S5 is involved in control of translational fidelity.</text>
</comment>
<evidence type="ECO:0000256" key="9">
    <source>
        <dbReference type="RuleBase" id="RU003823"/>
    </source>
</evidence>
<dbReference type="GO" id="GO:0019843">
    <property type="term" value="F:rRNA binding"/>
    <property type="evidence" value="ECO:0007669"/>
    <property type="project" value="UniProtKB-UniRule"/>
</dbReference>
<organism evidence="11 12">
    <name type="scientific">Oceanicoccus sagamiensis</name>
    <dbReference type="NCBI Taxonomy" id="716816"/>
    <lineage>
        <taxon>Bacteria</taxon>
        <taxon>Pseudomonadati</taxon>
        <taxon>Pseudomonadota</taxon>
        <taxon>Gammaproteobacteria</taxon>
        <taxon>Cellvibrionales</taxon>
        <taxon>Spongiibacteraceae</taxon>
        <taxon>Oceanicoccus</taxon>
    </lineage>
</organism>
<dbReference type="InterPro" id="IPR020568">
    <property type="entry name" value="Ribosomal_Su5_D2-typ_SF"/>
</dbReference>
<keyword evidence="3 8" id="KW-0699">rRNA-binding</keyword>
<dbReference type="Gene3D" id="3.30.160.20">
    <property type="match status" value="1"/>
</dbReference>
<dbReference type="InterPro" id="IPR013810">
    <property type="entry name" value="Ribosomal_uS5_N"/>
</dbReference>
<keyword evidence="6 8" id="KW-0687">Ribonucleoprotein</keyword>
<gene>
    <name evidence="8" type="primary">rpsE</name>
    <name evidence="11" type="ORF">BST96_10295</name>
</gene>
<dbReference type="InterPro" id="IPR000851">
    <property type="entry name" value="Ribosomal_uS5"/>
</dbReference>
<dbReference type="FunFam" id="3.30.230.10:FF:000002">
    <property type="entry name" value="30S ribosomal protein S5"/>
    <property type="match status" value="1"/>
</dbReference>
<comment type="similarity">
    <text evidence="2 8 9">Belongs to the universal ribosomal protein uS5 family.</text>
</comment>
<accession>A0A1X9NBC9</accession>
<evidence type="ECO:0000256" key="2">
    <source>
        <dbReference type="ARBA" id="ARBA00008945"/>
    </source>
</evidence>
<dbReference type="RefSeq" id="WP_085758617.1">
    <property type="nucleotide sequence ID" value="NZ_CP019343.1"/>
</dbReference>
<evidence type="ECO:0000256" key="3">
    <source>
        <dbReference type="ARBA" id="ARBA00022730"/>
    </source>
</evidence>
<dbReference type="KEGG" id="osg:BST96_10295"/>
<evidence type="ECO:0000256" key="7">
    <source>
        <dbReference type="ARBA" id="ARBA00035255"/>
    </source>
</evidence>
<evidence type="ECO:0000313" key="11">
    <source>
        <dbReference type="EMBL" id="ARN74471.1"/>
    </source>
</evidence>
<dbReference type="PANTHER" id="PTHR48432:SF1">
    <property type="entry name" value="S5 DRBM DOMAIN-CONTAINING PROTEIN"/>
    <property type="match status" value="1"/>
</dbReference>
<dbReference type="FunFam" id="3.30.160.20:FF:000001">
    <property type="entry name" value="30S ribosomal protein S5"/>
    <property type="match status" value="1"/>
</dbReference>
<reference evidence="11 12" key="1">
    <citation type="submission" date="2016-11" db="EMBL/GenBank/DDBJ databases">
        <title>Trade-off between light-utilization and light-protection in marine flavobacteria.</title>
        <authorList>
            <person name="Kumagai Y."/>
        </authorList>
    </citation>
    <scope>NUCLEOTIDE SEQUENCE [LARGE SCALE GENOMIC DNA]</scope>
    <source>
        <strain evidence="11 12">NBRC 107125</strain>
    </source>
</reference>
<dbReference type="SUPFAM" id="SSF54211">
    <property type="entry name" value="Ribosomal protein S5 domain 2-like"/>
    <property type="match status" value="1"/>
</dbReference>
<sequence>MSFNDSKKQDDSEGLQEKLVQVNRVAKVVKGGRIFGFTALTVVGDGNGKVGFGRGKAREVPVAIQKAMEAARRNMIDVDLNGDTIQYPIKANHGASKIYMQPASQGTGVIAGGAMRAVLEMAGVHNVLAKSYGSTNPVNVVRATFKALETMASPEQVANRRGKTVEEILN</sequence>
<dbReference type="GO" id="GO:0003735">
    <property type="term" value="F:structural constituent of ribosome"/>
    <property type="evidence" value="ECO:0007669"/>
    <property type="project" value="UniProtKB-UniRule"/>
</dbReference>
<keyword evidence="5 8" id="KW-0689">Ribosomal protein</keyword>
<dbReference type="Proteomes" id="UP000193450">
    <property type="component" value="Chromosome"/>
</dbReference>
<comment type="subunit">
    <text evidence="8">Part of the 30S ribosomal subunit. Contacts proteins S4 and S8.</text>
</comment>
<evidence type="ECO:0000256" key="4">
    <source>
        <dbReference type="ARBA" id="ARBA00022884"/>
    </source>
</evidence>
<comment type="function">
    <text evidence="8">With S4 and S12 plays an important role in translational accuracy.</text>
</comment>
<proteinExistence type="inferred from homology"/>
<dbReference type="GO" id="GO:0005737">
    <property type="term" value="C:cytoplasm"/>
    <property type="evidence" value="ECO:0007669"/>
    <property type="project" value="UniProtKB-ARBA"/>
</dbReference>
<evidence type="ECO:0000256" key="5">
    <source>
        <dbReference type="ARBA" id="ARBA00022980"/>
    </source>
</evidence>